<organism evidence="3 4">
    <name type="scientific">Dimargaris cristalligena</name>
    <dbReference type="NCBI Taxonomy" id="215637"/>
    <lineage>
        <taxon>Eukaryota</taxon>
        <taxon>Fungi</taxon>
        <taxon>Fungi incertae sedis</taxon>
        <taxon>Zoopagomycota</taxon>
        <taxon>Kickxellomycotina</taxon>
        <taxon>Dimargaritomycetes</taxon>
        <taxon>Dimargaritales</taxon>
        <taxon>Dimargaritaceae</taxon>
        <taxon>Dimargaris</taxon>
    </lineage>
</organism>
<dbReference type="PANTHER" id="PTHR43795:SF39">
    <property type="entry name" value="AMINOTRANSFERASE CLASS I_CLASSII DOMAIN-CONTAINING PROTEIN"/>
    <property type="match status" value="1"/>
</dbReference>
<evidence type="ECO:0000313" key="4">
    <source>
        <dbReference type="Proteomes" id="UP000268162"/>
    </source>
</evidence>
<dbReference type="STRING" id="215637.A0A4Q0A120"/>
<dbReference type="GO" id="GO:0006520">
    <property type="term" value="P:amino acid metabolic process"/>
    <property type="evidence" value="ECO:0007669"/>
    <property type="project" value="TreeGrafter"/>
</dbReference>
<accession>A0A4Q0A120</accession>
<proteinExistence type="predicted"/>
<protein>
    <submittedName>
        <fullName evidence="3">Pyridoxal phosphate-dependent transferase</fullName>
    </submittedName>
</protein>
<keyword evidence="3" id="KW-0808">Transferase</keyword>
<dbReference type="Pfam" id="PF00155">
    <property type="entry name" value="Aminotran_1_2"/>
    <property type="match status" value="1"/>
</dbReference>
<sequence>YHPTDNPSGIINLGVAENWLMRDTLVNYLAPRVKITGDQLGYGSDTCGSPQLRSLIAQLFNDHFQPGLRIEADHVSVHNGTSSVIDIVSYVVCDPGDIILAAAPYYGGFNFDTFSRSGVRMLPVPMTPNQMMDPDEHIRLMEAAFQQQQQQQTTVPGTGEPNKARVRAIIFTNPHNPFGLCHPRVLIEQLLRFAQRHHLHILFDEIYALSGFASDINALKGSVQLDTSFHSALSINHDRLTELIDPSLVHVLHGMSKDFGSGGLRIGYLVSPWNPTFRAAVRSVAAFSWFSGTAEQIAMQYLSDPVWRDGYLADNRRALARAYVTTAGFLVCHGIPFVPARAGPFIWLDLRSYGPPPPTGRPTSPGVMGVAPGRRIHSVSTLMEQLYQAGVYLAPGYGFEASEPGWFRLTFANPPEVMAEALVRLRQAL</sequence>
<feature type="non-terminal residue" evidence="3">
    <location>
        <position position="429"/>
    </location>
</feature>
<evidence type="ECO:0000256" key="1">
    <source>
        <dbReference type="ARBA" id="ARBA00022898"/>
    </source>
</evidence>
<dbReference type="GO" id="GO:0008483">
    <property type="term" value="F:transaminase activity"/>
    <property type="evidence" value="ECO:0007669"/>
    <property type="project" value="TreeGrafter"/>
</dbReference>
<evidence type="ECO:0000259" key="2">
    <source>
        <dbReference type="Pfam" id="PF00155"/>
    </source>
</evidence>
<dbReference type="AlphaFoldDB" id="A0A4Q0A120"/>
<dbReference type="SUPFAM" id="SSF53383">
    <property type="entry name" value="PLP-dependent transferases"/>
    <property type="match status" value="1"/>
</dbReference>
<dbReference type="Gene3D" id="3.40.640.10">
    <property type="entry name" value="Type I PLP-dependent aspartate aminotransferase-like (Major domain)"/>
    <property type="match status" value="1"/>
</dbReference>
<dbReference type="InterPro" id="IPR015421">
    <property type="entry name" value="PyrdxlP-dep_Trfase_major"/>
</dbReference>
<dbReference type="InterPro" id="IPR015424">
    <property type="entry name" value="PyrdxlP-dep_Trfase"/>
</dbReference>
<dbReference type="InterPro" id="IPR015422">
    <property type="entry name" value="PyrdxlP-dep_Trfase_small"/>
</dbReference>
<name>A0A4Q0A120_9FUNG</name>
<dbReference type="Gene3D" id="3.90.1150.10">
    <property type="entry name" value="Aspartate Aminotransferase, domain 1"/>
    <property type="match status" value="1"/>
</dbReference>
<evidence type="ECO:0000313" key="3">
    <source>
        <dbReference type="EMBL" id="RKP39717.1"/>
    </source>
</evidence>
<keyword evidence="1" id="KW-0663">Pyridoxal phosphate</keyword>
<reference evidence="4" key="1">
    <citation type="journal article" date="2018" name="Nat. Microbiol.">
        <title>Leveraging single-cell genomics to expand the fungal tree of life.</title>
        <authorList>
            <person name="Ahrendt S.R."/>
            <person name="Quandt C.A."/>
            <person name="Ciobanu D."/>
            <person name="Clum A."/>
            <person name="Salamov A."/>
            <person name="Andreopoulos B."/>
            <person name="Cheng J.F."/>
            <person name="Woyke T."/>
            <person name="Pelin A."/>
            <person name="Henrissat B."/>
            <person name="Reynolds N.K."/>
            <person name="Benny G.L."/>
            <person name="Smith M.E."/>
            <person name="James T.Y."/>
            <person name="Grigoriev I.V."/>
        </authorList>
    </citation>
    <scope>NUCLEOTIDE SEQUENCE [LARGE SCALE GENOMIC DNA]</scope>
    <source>
        <strain evidence="4">RSA 468</strain>
    </source>
</reference>
<dbReference type="InterPro" id="IPR050478">
    <property type="entry name" value="Ethylene_sulfur-biosynth"/>
</dbReference>
<dbReference type="GO" id="GO:0030170">
    <property type="term" value="F:pyridoxal phosphate binding"/>
    <property type="evidence" value="ECO:0007669"/>
    <property type="project" value="InterPro"/>
</dbReference>
<gene>
    <name evidence="3" type="ORF">BJ085DRAFT_2881</name>
</gene>
<feature type="non-terminal residue" evidence="3">
    <location>
        <position position="1"/>
    </location>
</feature>
<dbReference type="CDD" id="cd00609">
    <property type="entry name" value="AAT_like"/>
    <property type="match status" value="1"/>
</dbReference>
<keyword evidence="4" id="KW-1185">Reference proteome</keyword>
<feature type="domain" description="Aminotransferase class I/classII large" evidence="2">
    <location>
        <begin position="44"/>
        <end position="423"/>
    </location>
</feature>
<dbReference type="PANTHER" id="PTHR43795">
    <property type="entry name" value="BIFUNCTIONAL ASPARTATE AMINOTRANSFERASE AND GLUTAMATE/ASPARTATE-PREPHENATE AMINOTRANSFERASE-RELATED"/>
    <property type="match status" value="1"/>
</dbReference>
<dbReference type="Proteomes" id="UP000268162">
    <property type="component" value="Unassembled WGS sequence"/>
</dbReference>
<dbReference type="EMBL" id="ML002249">
    <property type="protein sequence ID" value="RKP39717.1"/>
    <property type="molecule type" value="Genomic_DNA"/>
</dbReference>
<dbReference type="InterPro" id="IPR004839">
    <property type="entry name" value="Aminotransferase_I/II_large"/>
</dbReference>